<name>A0A6J5RZB8_9CAUD</name>
<reference evidence="2" key="1">
    <citation type="submission" date="2020-05" db="EMBL/GenBank/DDBJ databases">
        <authorList>
            <person name="Chiriac C."/>
            <person name="Salcher M."/>
            <person name="Ghai R."/>
            <person name="Kavagutti S V."/>
        </authorList>
    </citation>
    <scope>NUCLEOTIDE SEQUENCE</scope>
</reference>
<evidence type="ECO:0000256" key="1">
    <source>
        <dbReference type="SAM" id="MobiDB-lite"/>
    </source>
</evidence>
<gene>
    <name evidence="2" type="ORF">UFOVP1336_2</name>
</gene>
<dbReference type="EMBL" id="LR797285">
    <property type="protein sequence ID" value="CAB4198988.1"/>
    <property type="molecule type" value="Genomic_DNA"/>
</dbReference>
<organism evidence="2">
    <name type="scientific">uncultured Caudovirales phage</name>
    <dbReference type="NCBI Taxonomy" id="2100421"/>
    <lineage>
        <taxon>Viruses</taxon>
        <taxon>Duplodnaviria</taxon>
        <taxon>Heunggongvirae</taxon>
        <taxon>Uroviricota</taxon>
        <taxon>Caudoviricetes</taxon>
        <taxon>Peduoviridae</taxon>
        <taxon>Maltschvirus</taxon>
        <taxon>Maltschvirus maltsch</taxon>
    </lineage>
</organism>
<feature type="region of interest" description="Disordered" evidence="1">
    <location>
        <begin position="21"/>
        <end position="62"/>
    </location>
</feature>
<protein>
    <submittedName>
        <fullName evidence="2">Uncharacterized protein</fullName>
    </submittedName>
</protein>
<accession>A0A6J5RZB8</accession>
<sequence>MKKKSFNWDKAFASVAAHADRTNAAVAKRRAKEEKGKAPKPAPKAQPVTDLDMSELQKRLRF</sequence>
<proteinExistence type="predicted"/>
<evidence type="ECO:0000313" key="2">
    <source>
        <dbReference type="EMBL" id="CAB4198988.1"/>
    </source>
</evidence>